<organism evidence="2 4">
    <name type="scientific">Mesorhabditis belari</name>
    <dbReference type="NCBI Taxonomy" id="2138241"/>
    <lineage>
        <taxon>Eukaryota</taxon>
        <taxon>Metazoa</taxon>
        <taxon>Ecdysozoa</taxon>
        <taxon>Nematoda</taxon>
        <taxon>Chromadorea</taxon>
        <taxon>Rhabditida</taxon>
        <taxon>Rhabditina</taxon>
        <taxon>Rhabditomorpha</taxon>
        <taxon>Rhabditoidea</taxon>
        <taxon>Rhabditidae</taxon>
        <taxon>Mesorhabditinae</taxon>
        <taxon>Mesorhabditis</taxon>
    </lineage>
</organism>
<dbReference type="WBParaSite" id="MBELARI_LOCUS19008">
    <property type="protein sequence ID" value="MBELARI_LOCUS19008"/>
    <property type="gene ID" value="MBELARI_LOCUS19008"/>
</dbReference>
<evidence type="ECO:0000313" key="3">
    <source>
        <dbReference type="WBParaSite" id="MBELARI_LOCUS1610"/>
    </source>
</evidence>
<proteinExistence type="predicted"/>
<keyword evidence="1" id="KW-0732">Signal</keyword>
<feature type="signal peptide" evidence="1">
    <location>
        <begin position="1"/>
        <end position="17"/>
    </location>
</feature>
<protein>
    <submittedName>
        <fullName evidence="3 4">Uncharacterized protein</fullName>
    </submittedName>
</protein>
<accession>A0AAF3J6D0</accession>
<dbReference type="WBParaSite" id="MBELARI_LOCUS1610">
    <property type="protein sequence ID" value="MBELARI_LOCUS1610"/>
    <property type="gene ID" value="MBELARI_LOCUS1610"/>
</dbReference>
<sequence length="70" mass="8542">MLFRLFSFLSLLFLIQANTLFRLNENTNSMDGPNQNFQYSLSNKPRLYTFRVPETELEQVRKQLYSRKFW</sequence>
<dbReference type="Proteomes" id="UP000887575">
    <property type="component" value="Unassembled WGS sequence"/>
</dbReference>
<feature type="chain" id="PRO_5041894105" evidence="1">
    <location>
        <begin position="18"/>
        <end position="70"/>
    </location>
</feature>
<evidence type="ECO:0000313" key="2">
    <source>
        <dbReference type="Proteomes" id="UP000887575"/>
    </source>
</evidence>
<evidence type="ECO:0000256" key="1">
    <source>
        <dbReference type="SAM" id="SignalP"/>
    </source>
</evidence>
<name>A0AAF3J6D0_9BILA</name>
<reference evidence="3 4" key="1">
    <citation type="submission" date="2024-02" db="UniProtKB">
        <authorList>
            <consortium name="WormBaseParasite"/>
        </authorList>
    </citation>
    <scope>IDENTIFICATION</scope>
</reference>
<evidence type="ECO:0000313" key="4">
    <source>
        <dbReference type="WBParaSite" id="MBELARI_LOCUS19008"/>
    </source>
</evidence>
<keyword evidence="2" id="KW-1185">Reference proteome</keyword>
<dbReference type="AlphaFoldDB" id="A0AAF3J6D0"/>